<sequence>MVRHTSKSPCAIPGQIGFPRWQFKRPGTPSSGWSPGPFKLLPEPWGSGERLQKSPFAVSCSLLDDDEDLDDDDKRPGYVCSKQRSLILFMTLQFFISEFQKLYVNKP</sequence>
<organism evidence="1 2">
    <name type="scientific">Chelonia mydas</name>
    <name type="common">Green sea-turtle</name>
    <name type="synonym">Chelonia agassizi</name>
    <dbReference type="NCBI Taxonomy" id="8469"/>
    <lineage>
        <taxon>Eukaryota</taxon>
        <taxon>Metazoa</taxon>
        <taxon>Chordata</taxon>
        <taxon>Craniata</taxon>
        <taxon>Vertebrata</taxon>
        <taxon>Euteleostomi</taxon>
        <taxon>Archelosauria</taxon>
        <taxon>Testudinata</taxon>
        <taxon>Testudines</taxon>
        <taxon>Cryptodira</taxon>
        <taxon>Durocryptodira</taxon>
        <taxon>Americhelydia</taxon>
        <taxon>Chelonioidea</taxon>
        <taxon>Cheloniidae</taxon>
        <taxon>Chelonia</taxon>
    </lineage>
</organism>
<protein>
    <submittedName>
        <fullName evidence="1">Uncharacterized protein</fullName>
    </submittedName>
</protein>
<dbReference type="Proteomes" id="UP000031443">
    <property type="component" value="Unassembled WGS sequence"/>
</dbReference>
<keyword evidence="2" id="KW-1185">Reference proteome</keyword>
<dbReference type="AlphaFoldDB" id="M7CJ88"/>
<evidence type="ECO:0000313" key="2">
    <source>
        <dbReference type="Proteomes" id="UP000031443"/>
    </source>
</evidence>
<accession>M7CJ88</accession>
<dbReference type="EMBL" id="KB499736">
    <property type="protein sequence ID" value="EMP41072.1"/>
    <property type="molecule type" value="Genomic_DNA"/>
</dbReference>
<evidence type="ECO:0000313" key="1">
    <source>
        <dbReference type="EMBL" id="EMP41072.1"/>
    </source>
</evidence>
<name>M7CJ88_CHEMY</name>
<reference evidence="2" key="1">
    <citation type="journal article" date="2013" name="Nat. Genet.">
        <title>The draft genomes of soft-shell turtle and green sea turtle yield insights into the development and evolution of the turtle-specific body plan.</title>
        <authorList>
            <person name="Wang Z."/>
            <person name="Pascual-Anaya J."/>
            <person name="Zadissa A."/>
            <person name="Li W."/>
            <person name="Niimura Y."/>
            <person name="Huang Z."/>
            <person name="Li C."/>
            <person name="White S."/>
            <person name="Xiong Z."/>
            <person name="Fang D."/>
            <person name="Wang B."/>
            <person name="Ming Y."/>
            <person name="Chen Y."/>
            <person name="Zheng Y."/>
            <person name="Kuraku S."/>
            <person name="Pignatelli M."/>
            <person name="Herrero J."/>
            <person name="Beal K."/>
            <person name="Nozawa M."/>
            <person name="Li Q."/>
            <person name="Wang J."/>
            <person name="Zhang H."/>
            <person name="Yu L."/>
            <person name="Shigenobu S."/>
            <person name="Wang J."/>
            <person name="Liu J."/>
            <person name="Flicek P."/>
            <person name="Searle S."/>
            <person name="Wang J."/>
            <person name="Kuratani S."/>
            <person name="Yin Y."/>
            <person name="Aken B."/>
            <person name="Zhang G."/>
            <person name="Irie N."/>
        </authorList>
    </citation>
    <scope>NUCLEOTIDE SEQUENCE [LARGE SCALE GENOMIC DNA]</scope>
</reference>
<proteinExistence type="predicted"/>
<gene>
    <name evidence="1" type="ORF">UY3_01691</name>
</gene>